<keyword evidence="6" id="KW-1185">Reference proteome</keyword>
<name>A0A8J6E260_9EUKA</name>
<reference evidence="5" key="1">
    <citation type="submission" date="2021-05" db="EMBL/GenBank/DDBJ databases">
        <title>A free-living protist that lacks canonical eukaryotic 1 DNA replication and segregation systems.</title>
        <authorList>
            <person name="Salas-Leiva D.E."/>
            <person name="Tromer E.C."/>
            <person name="Curtis B.A."/>
            <person name="Jerlstrom-Hultqvist J."/>
            <person name="Kolisko M."/>
            <person name="Yi Z."/>
            <person name="Salas-Leiva J.S."/>
            <person name="Gallot-Lavallee L."/>
            <person name="Kops G.J.P.L."/>
            <person name="Archibald J.M."/>
            <person name="Simpson A.G.B."/>
            <person name="Roger A.J."/>
        </authorList>
    </citation>
    <scope>NUCLEOTIDE SEQUENCE</scope>
    <source>
        <strain evidence="5">BICM</strain>
    </source>
</reference>
<evidence type="ECO:0000256" key="2">
    <source>
        <dbReference type="ARBA" id="ARBA00022737"/>
    </source>
</evidence>
<dbReference type="AlphaFoldDB" id="A0A8J6E260"/>
<dbReference type="Gene3D" id="1.10.238.10">
    <property type="entry name" value="EF-hand"/>
    <property type="match status" value="1"/>
</dbReference>
<dbReference type="EMBL" id="JAHDYR010000053">
    <property type="protein sequence ID" value="KAG9391492.1"/>
    <property type="molecule type" value="Genomic_DNA"/>
</dbReference>
<organism evidence="5 6">
    <name type="scientific">Carpediemonas membranifera</name>
    <dbReference type="NCBI Taxonomy" id="201153"/>
    <lineage>
        <taxon>Eukaryota</taxon>
        <taxon>Metamonada</taxon>
        <taxon>Carpediemonas-like organisms</taxon>
        <taxon>Carpediemonas</taxon>
    </lineage>
</organism>
<dbReference type="InterPro" id="IPR011992">
    <property type="entry name" value="EF-hand-dom_pair"/>
</dbReference>
<evidence type="ECO:0000256" key="1">
    <source>
        <dbReference type="ARBA" id="ARBA00022723"/>
    </source>
</evidence>
<evidence type="ECO:0000259" key="4">
    <source>
        <dbReference type="PROSITE" id="PS50222"/>
    </source>
</evidence>
<dbReference type="SUPFAM" id="SSF47473">
    <property type="entry name" value="EF-hand"/>
    <property type="match status" value="1"/>
</dbReference>
<sequence length="171" mass="19078">MAKPTLSSADASRISKQTSLPVRVIKRLHKEFTALSSSSDGVVCVRDFSELADSPSPSLMYHVICQFNESAGKEASSDAVVEFEDLLLATHKLTHINPEERFKAVFGMWDMDKDGMLNRGELYYLLRVWSSEALSDQDVWGQADVLLERYSEGEGDRRGLTMEQATALLLS</sequence>
<keyword evidence="3" id="KW-0106">Calcium</keyword>
<dbReference type="GO" id="GO:0005509">
    <property type="term" value="F:calcium ion binding"/>
    <property type="evidence" value="ECO:0007669"/>
    <property type="project" value="InterPro"/>
</dbReference>
<dbReference type="PROSITE" id="PS50222">
    <property type="entry name" value="EF_HAND_2"/>
    <property type="match status" value="1"/>
</dbReference>
<dbReference type="Proteomes" id="UP000717585">
    <property type="component" value="Unassembled WGS sequence"/>
</dbReference>
<dbReference type="PROSITE" id="PS00018">
    <property type="entry name" value="EF_HAND_1"/>
    <property type="match status" value="1"/>
</dbReference>
<gene>
    <name evidence="5" type="ORF">J8273_6254</name>
</gene>
<dbReference type="PANTHER" id="PTHR45942">
    <property type="entry name" value="PROTEIN PHOSPATASE 3 REGULATORY SUBUNIT B ALPHA ISOFORM TYPE 1"/>
    <property type="match status" value="1"/>
</dbReference>
<dbReference type="OrthoDB" id="191686at2759"/>
<dbReference type="InterPro" id="IPR002048">
    <property type="entry name" value="EF_hand_dom"/>
</dbReference>
<feature type="domain" description="EF-hand" evidence="4">
    <location>
        <begin position="97"/>
        <end position="132"/>
    </location>
</feature>
<evidence type="ECO:0000313" key="6">
    <source>
        <dbReference type="Proteomes" id="UP000717585"/>
    </source>
</evidence>
<keyword evidence="2" id="KW-0677">Repeat</keyword>
<proteinExistence type="predicted"/>
<evidence type="ECO:0000313" key="5">
    <source>
        <dbReference type="EMBL" id="KAG9391492.1"/>
    </source>
</evidence>
<dbReference type="InterPro" id="IPR018247">
    <property type="entry name" value="EF_Hand_1_Ca_BS"/>
</dbReference>
<evidence type="ECO:0000256" key="3">
    <source>
        <dbReference type="ARBA" id="ARBA00022837"/>
    </source>
</evidence>
<protein>
    <recommendedName>
        <fullName evidence="4">EF-hand domain-containing protein</fullName>
    </recommendedName>
</protein>
<accession>A0A8J6E260</accession>
<comment type="caution">
    <text evidence="5">The sequence shown here is derived from an EMBL/GenBank/DDBJ whole genome shotgun (WGS) entry which is preliminary data.</text>
</comment>
<keyword evidence="1" id="KW-0479">Metal-binding</keyword>